<accession>A0A3S5FFP5</accession>
<evidence type="ECO:0000313" key="2">
    <source>
        <dbReference type="Proteomes" id="UP000784294"/>
    </source>
</evidence>
<dbReference type="AlphaFoldDB" id="A0A3S5FFP5"/>
<gene>
    <name evidence="1" type="ORF">PXEA_LOCUS26509</name>
</gene>
<evidence type="ECO:0000313" key="1">
    <source>
        <dbReference type="EMBL" id="VEL33069.1"/>
    </source>
</evidence>
<proteinExistence type="predicted"/>
<reference evidence="1" key="1">
    <citation type="submission" date="2018-11" db="EMBL/GenBank/DDBJ databases">
        <authorList>
            <consortium name="Pathogen Informatics"/>
        </authorList>
    </citation>
    <scope>NUCLEOTIDE SEQUENCE</scope>
</reference>
<protein>
    <submittedName>
        <fullName evidence="1">Uncharacterized protein</fullName>
    </submittedName>
</protein>
<sequence length="117" mass="12518">MRGPDANAWKVCCLNLGRKFPFGLPTNLPTSHLTPLLFTAASQFHYSRSVPSQGSILSTGLTVFSPCPAAVAIKTRLYRSGAAGYGQVCPAVGLVWTAKIVFARADSSLPRVFARAY</sequence>
<dbReference type="EMBL" id="CAAALY010245121">
    <property type="protein sequence ID" value="VEL33069.1"/>
    <property type="molecule type" value="Genomic_DNA"/>
</dbReference>
<organism evidence="1 2">
    <name type="scientific">Protopolystoma xenopodis</name>
    <dbReference type="NCBI Taxonomy" id="117903"/>
    <lineage>
        <taxon>Eukaryota</taxon>
        <taxon>Metazoa</taxon>
        <taxon>Spiralia</taxon>
        <taxon>Lophotrochozoa</taxon>
        <taxon>Platyhelminthes</taxon>
        <taxon>Monogenea</taxon>
        <taxon>Polyopisthocotylea</taxon>
        <taxon>Polystomatidea</taxon>
        <taxon>Polystomatidae</taxon>
        <taxon>Protopolystoma</taxon>
    </lineage>
</organism>
<name>A0A3S5FFP5_9PLAT</name>
<dbReference type="Proteomes" id="UP000784294">
    <property type="component" value="Unassembled WGS sequence"/>
</dbReference>
<comment type="caution">
    <text evidence="1">The sequence shown here is derived from an EMBL/GenBank/DDBJ whole genome shotgun (WGS) entry which is preliminary data.</text>
</comment>
<keyword evidence="2" id="KW-1185">Reference proteome</keyword>